<name>A0A2A6CR79_PRIPA</name>
<accession>A0A2A6CR79</accession>
<evidence type="ECO:0000256" key="2">
    <source>
        <dbReference type="SAM" id="MobiDB-lite"/>
    </source>
</evidence>
<dbReference type="EnsemblMetazoa" id="PPA12647.1">
    <property type="protein sequence ID" value="PPA12647.1"/>
    <property type="gene ID" value="WBGene00102201"/>
</dbReference>
<dbReference type="Proteomes" id="UP000005239">
    <property type="component" value="Unassembled WGS sequence"/>
</dbReference>
<organism evidence="3 4">
    <name type="scientific">Pristionchus pacificus</name>
    <name type="common">Parasitic nematode worm</name>
    <dbReference type="NCBI Taxonomy" id="54126"/>
    <lineage>
        <taxon>Eukaryota</taxon>
        <taxon>Metazoa</taxon>
        <taxon>Ecdysozoa</taxon>
        <taxon>Nematoda</taxon>
        <taxon>Chromadorea</taxon>
        <taxon>Rhabditida</taxon>
        <taxon>Rhabditina</taxon>
        <taxon>Diplogasteromorpha</taxon>
        <taxon>Diplogasteroidea</taxon>
        <taxon>Neodiplogasteridae</taxon>
        <taxon>Pristionchus</taxon>
    </lineage>
</organism>
<gene>
    <name evidence="3" type="primary">WBGene00102201</name>
</gene>
<feature type="region of interest" description="Disordered" evidence="2">
    <location>
        <begin position="1"/>
        <end position="42"/>
    </location>
</feature>
<keyword evidence="4" id="KW-1185">Reference proteome</keyword>
<reference evidence="4" key="1">
    <citation type="journal article" date="2008" name="Nat. Genet.">
        <title>The Pristionchus pacificus genome provides a unique perspective on nematode lifestyle and parasitism.</title>
        <authorList>
            <person name="Dieterich C."/>
            <person name="Clifton S.W."/>
            <person name="Schuster L.N."/>
            <person name="Chinwalla A."/>
            <person name="Delehaunty K."/>
            <person name="Dinkelacker I."/>
            <person name="Fulton L."/>
            <person name="Fulton R."/>
            <person name="Godfrey J."/>
            <person name="Minx P."/>
            <person name="Mitreva M."/>
            <person name="Roeseler W."/>
            <person name="Tian H."/>
            <person name="Witte H."/>
            <person name="Yang S.P."/>
            <person name="Wilson R.K."/>
            <person name="Sommer R.J."/>
        </authorList>
    </citation>
    <scope>NUCLEOTIDE SEQUENCE [LARGE SCALE GENOMIC DNA]</scope>
    <source>
        <strain evidence="4">PS312</strain>
    </source>
</reference>
<protein>
    <submittedName>
        <fullName evidence="3">Uncharacterized protein</fullName>
    </submittedName>
</protein>
<keyword evidence="1" id="KW-0175">Coiled coil</keyword>
<dbReference type="Gene3D" id="1.20.5.340">
    <property type="match status" value="1"/>
</dbReference>
<accession>A0A8R1YDY2</accession>
<feature type="coiled-coil region" evidence="1">
    <location>
        <begin position="49"/>
        <end position="138"/>
    </location>
</feature>
<evidence type="ECO:0000313" key="4">
    <source>
        <dbReference type="Proteomes" id="UP000005239"/>
    </source>
</evidence>
<dbReference type="AlphaFoldDB" id="A0A2A6CR79"/>
<reference evidence="3" key="2">
    <citation type="submission" date="2022-06" db="UniProtKB">
        <authorList>
            <consortium name="EnsemblMetazoa"/>
        </authorList>
    </citation>
    <scope>IDENTIFICATION</scope>
    <source>
        <strain evidence="3">PS312</strain>
    </source>
</reference>
<sequence length="155" mass="18028">MPLFRSKSIGAQSPRFQYDMKRGGSPSRESSKKKKKEEISKATDDLERSALLRVKTEELEKKISQFENQKDSLSNRILELENMVEQVFELEARFATTFAPYKGERQRASFLARHETQISKFRKKLSTAEESCNQLKQELCMKKDELLRIDCADKA</sequence>
<evidence type="ECO:0000313" key="3">
    <source>
        <dbReference type="EnsemblMetazoa" id="PPA12647.1"/>
    </source>
</evidence>
<evidence type="ECO:0000256" key="1">
    <source>
        <dbReference type="SAM" id="Coils"/>
    </source>
</evidence>
<proteinExistence type="predicted"/>